<dbReference type="EMBL" id="CP015852">
    <property type="protein sequence ID" value="ANH95985.1"/>
    <property type="molecule type" value="Genomic_DNA"/>
</dbReference>
<dbReference type="AlphaFoldDB" id="A0AAC9BQ82"/>
<dbReference type="GeneID" id="93486903"/>
<gene>
    <name evidence="1" type="ORF">A8L59_00905</name>
</gene>
<protein>
    <submittedName>
        <fullName evidence="1">Uncharacterized protein</fullName>
    </submittedName>
</protein>
<evidence type="ECO:0000313" key="1">
    <source>
        <dbReference type="EMBL" id="ANH95985.1"/>
    </source>
</evidence>
<proteinExistence type="predicted"/>
<name>A0AAC9BQ82_9PSED</name>
<reference evidence="1 2" key="1">
    <citation type="submission" date="2016-05" db="EMBL/GenBank/DDBJ databases">
        <authorList>
            <person name="Wang S."/>
            <person name="Zhu B."/>
        </authorList>
    </citation>
    <scope>NUCLEOTIDE SEQUENCE [LARGE SCALE GENOMIC DNA]</scope>
    <source>
        <strain evidence="1 2">CRS05-R5</strain>
    </source>
</reference>
<dbReference type="Proteomes" id="UP000078142">
    <property type="component" value="Chromosome"/>
</dbReference>
<evidence type="ECO:0000313" key="2">
    <source>
        <dbReference type="Proteomes" id="UP000078142"/>
    </source>
</evidence>
<organism evidence="1 2">
    <name type="scientific">Pseudomonas koreensis</name>
    <dbReference type="NCBI Taxonomy" id="198620"/>
    <lineage>
        <taxon>Bacteria</taxon>
        <taxon>Pseudomonadati</taxon>
        <taxon>Pseudomonadota</taxon>
        <taxon>Gammaproteobacteria</taxon>
        <taxon>Pseudomonadales</taxon>
        <taxon>Pseudomonadaceae</taxon>
        <taxon>Pseudomonas</taxon>
    </lineage>
</organism>
<dbReference type="RefSeq" id="WP_064585423.1">
    <property type="nucleotide sequence ID" value="NZ_CP015852.1"/>
</dbReference>
<sequence>MISNNRPLSIAARVLGSSTIESLLRSTSFHAGSWQILDRWAFNSPDKLRLLEADGEVVLLGRLLEQQIFEHEALNSVAGLGHRSQGLTEYEVLSLHGVVTEL</sequence>
<accession>A0AAC9BQ82</accession>